<sequence length="96" mass="11072">MYLNRVLYLEPSQLGHCIRSVQVISRTALRLTFDEGEIRSIDLASWMKPGTALEQIGNDEQLFRQVFIRGRTIEWPDGATLDPDVLYWMATPDTML</sequence>
<evidence type="ECO:0000313" key="2">
    <source>
        <dbReference type="Proteomes" id="UP000241848"/>
    </source>
</evidence>
<dbReference type="SUPFAM" id="SSF143880">
    <property type="entry name" value="NE0471 N-terminal domain-like"/>
    <property type="match status" value="1"/>
</dbReference>
<dbReference type="InterPro" id="IPR018841">
    <property type="entry name" value="DUF2442"/>
</dbReference>
<protein>
    <submittedName>
        <fullName evidence="1">DUF2442 domain-containing protein</fullName>
    </submittedName>
</protein>
<organism evidence="1 2">
    <name type="scientific">Sulfobacillus acidophilus</name>
    <dbReference type="NCBI Taxonomy" id="53633"/>
    <lineage>
        <taxon>Bacteria</taxon>
        <taxon>Bacillati</taxon>
        <taxon>Bacillota</taxon>
        <taxon>Clostridia</taxon>
        <taxon>Eubacteriales</taxon>
        <taxon>Clostridiales Family XVII. Incertae Sedis</taxon>
        <taxon>Sulfobacillus</taxon>
    </lineage>
</organism>
<dbReference type="EMBL" id="PXYV01000095">
    <property type="protein sequence ID" value="PSR20027.1"/>
    <property type="molecule type" value="Genomic_DNA"/>
</dbReference>
<dbReference type="Pfam" id="PF10387">
    <property type="entry name" value="DUF2442"/>
    <property type="match status" value="1"/>
</dbReference>
<evidence type="ECO:0000313" key="1">
    <source>
        <dbReference type="EMBL" id="PSR20027.1"/>
    </source>
</evidence>
<dbReference type="Proteomes" id="UP000241848">
    <property type="component" value="Unassembled WGS sequence"/>
</dbReference>
<dbReference type="Gene3D" id="3.30.2020.10">
    <property type="entry name" value="NE0471-like N-terminal domain"/>
    <property type="match status" value="1"/>
</dbReference>
<proteinExistence type="predicted"/>
<dbReference type="InterPro" id="IPR036782">
    <property type="entry name" value="NE0471-like_N"/>
</dbReference>
<name>A0A2T2WCR7_9FIRM</name>
<accession>A0A2T2WCR7</accession>
<reference evidence="1 2" key="1">
    <citation type="journal article" date="2014" name="BMC Genomics">
        <title>Comparison of environmental and isolate Sulfobacillus genomes reveals diverse carbon, sulfur, nitrogen, and hydrogen metabolisms.</title>
        <authorList>
            <person name="Justice N.B."/>
            <person name="Norman A."/>
            <person name="Brown C.T."/>
            <person name="Singh A."/>
            <person name="Thomas B.C."/>
            <person name="Banfield J.F."/>
        </authorList>
    </citation>
    <scope>NUCLEOTIDE SEQUENCE [LARGE SCALE GENOMIC DNA]</scope>
    <source>
        <strain evidence="1">AMDSBA3</strain>
    </source>
</reference>
<gene>
    <name evidence="1" type="ORF">C7B45_16985</name>
</gene>
<dbReference type="AlphaFoldDB" id="A0A2T2WCR7"/>
<comment type="caution">
    <text evidence="1">The sequence shown here is derived from an EMBL/GenBank/DDBJ whole genome shotgun (WGS) entry which is preliminary data.</text>
</comment>